<evidence type="ECO:0000259" key="5">
    <source>
        <dbReference type="Pfam" id="PF17954"/>
    </source>
</evidence>
<name>A0A8D5UE72_9BACL</name>
<dbReference type="SUPFAM" id="SSF51182">
    <property type="entry name" value="RmlC-like cupins"/>
    <property type="match status" value="1"/>
</dbReference>
<evidence type="ECO:0000256" key="2">
    <source>
        <dbReference type="PIRSR" id="PIRSR006232-1"/>
    </source>
</evidence>
<dbReference type="Pfam" id="PF02678">
    <property type="entry name" value="Pirin"/>
    <property type="match status" value="1"/>
</dbReference>
<dbReference type="InterPro" id="IPR041602">
    <property type="entry name" value="Quercetinase_C"/>
</dbReference>
<dbReference type="InterPro" id="IPR014710">
    <property type="entry name" value="RmlC-like_jellyroll"/>
</dbReference>
<reference evidence="6" key="2">
    <citation type="journal article" date="2021" name="Microbiol. Resour. Announc.">
        <title>Complete Genome Sequence of Polycladomyces abyssicola JIR-001T, Isolated from Hemipelagic Sediment in Deep Seawater.</title>
        <authorList>
            <person name="Tsubouchi T."/>
            <person name="Kaneko Y."/>
        </authorList>
    </citation>
    <scope>NUCLEOTIDE SEQUENCE</scope>
    <source>
        <strain evidence="6">JIR-001</strain>
    </source>
</reference>
<evidence type="ECO:0000256" key="3">
    <source>
        <dbReference type="RuleBase" id="RU003457"/>
    </source>
</evidence>
<feature type="binding site" evidence="2">
    <location>
        <position position="101"/>
    </location>
    <ligand>
        <name>Fe cation</name>
        <dbReference type="ChEBI" id="CHEBI:24875"/>
    </ligand>
</feature>
<protein>
    <submittedName>
        <fullName evidence="6">Quercetin 2,3-dioxygenase</fullName>
    </submittedName>
</protein>
<keyword evidence="7" id="KW-1185">Reference proteome</keyword>
<feature type="domain" description="Pirin N-terminal" evidence="4">
    <location>
        <begin position="10"/>
        <end position="118"/>
    </location>
</feature>
<dbReference type="InterPro" id="IPR011051">
    <property type="entry name" value="RmlC_Cupin_sf"/>
</dbReference>
<reference evidence="6" key="1">
    <citation type="journal article" date="2013" name="Int. J. Syst. Evol. Microbiol.">
        <title>Polycladomyces abyssicola gen. nov., sp. nov., a thermophilic filamentous bacterium isolated from hemipelagic sediment.</title>
        <authorList>
            <person name="Tsubouchi T."/>
            <person name="Shimane Y."/>
            <person name="Mori K."/>
            <person name="Usui K."/>
            <person name="Hiraki T."/>
            <person name="Tame A."/>
            <person name="Uematsu K."/>
            <person name="Maruyama T."/>
            <person name="Hatada Y."/>
        </authorList>
    </citation>
    <scope>NUCLEOTIDE SEQUENCE</scope>
    <source>
        <strain evidence="6">JIR-001</strain>
    </source>
</reference>
<comment type="cofactor">
    <cofactor evidence="2">
        <name>Fe cation</name>
        <dbReference type="ChEBI" id="CHEBI:24875"/>
    </cofactor>
    <text evidence="2">Binds 1 Fe cation per subunit.</text>
</comment>
<dbReference type="Gene3D" id="2.60.120.10">
    <property type="entry name" value="Jelly Rolls"/>
    <property type="match status" value="2"/>
</dbReference>
<dbReference type="PANTHER" id="PTHR43212">
    <property type="entry name" value="QUERCETIN 2,3-DIOXYGENASE"/>
    <property type="match status" value="1"/>
</dbReference>
<evidence type="ECO:0000313" key="7">
    <source>
        <dbReference type="Proteomes" id="UP000677436"/>
    </source>
</evidence>
<feature type="binding site" evidence="2">
    <location>
        <position position="103"/>
    </location>
    <ligand>
        <name>Fe cation</name>
        <dbReference type="ChEBI" id="CHEBI:24875"/>
    </ligand>
</feature>
<dbReference type="GO" id="GO:0046872">
    <property type="term" value="F:metal ion binding"/>
    <property type="evidence" value="ECO:0007669"/>
    <property type="project" value="UniProtKB-KW"/>
</dbReference>
<dbReference type="Pfam" id="PF17954">
    <property type="entry name" value="Pirin_C_2"/>
    <property type="match status" value="1"/>
</dbReference>
<dbReference type="PIRSF" id="PIRSF006232">
    <property type="entry name" value="Pirin"/>
    <property type="match status" value="1"/>
</dbReference>
<feature type="domain" description="Quercetin 2,3-dioxygenase C-terminal cupin" evidence="5">
    <location>
        <begin position="147"/>
        <end position="232"/>
    </location>
</feature>
<evidence type="ECO:0000313" key="6">
    <source>
        <dbReference type="EMBL" id="BCU81791.1"/>
    </source>
</evidence>
<keyword evidence="2" id="KW-0479">Metal-binding</keyword>
<feature type="binding site" evidence="2">
    <location>
        <position position="57"/>
    </location>
    <ligand>
        <name>Fe cation</name>
        <dbReference type="ChEBI" id="CHEBI:24875"/>
    </ligand>
</feature>
<keyword evidence="2" id="KW-0408">Iron</keyword>
<dbReference type="PANTHER" id="PTHR43212:SF3">
    <property type="entry name" value="QUERCETIN 2,3-DIOXYGENASE"/>
    <property type="match status" value="1"/>
</dbReference>
<dbReference type="Proteomes" id="UP000677436">
    <property type="component" value="Chromosome"/>
</dbReference>
<evidence type="ECO:0000259" key="4">
    <source>
        <dbReference type="Pfam" id="PF02678"/>
    </source>
</evidence>
<comment type="similarity">
    <text evidence="1 3">Belongs to the pirin family.</text>
</comment>
<sequence>MIRIIPSEERYTADHGWLKTRHSFSFAEYYDPNNLNFGPLRVFNDDIVQPGKGFGMHPHADMEIISYVIDGVLEHRDSMGNQGLLRAGEVQRMTAGTGIFHSEYNHSQDRPVHFLQIWFYPERRGLTPSWEQASFPKEAQHNRLLPVVSGTPREGALSIHQDVTVYLSQLDAGRSLTHEQEDGRLMYLFLIEGRIKLSGEHTLKTGDTARITDLSSIEIAAEEDAHFMLMDLASLD</sequence>
<evidence type="ECO:0000256" key="1">
    <source>
        <dbReference type="ARBA" id="ARBA00008416"/>
    </source>
</evidence>
<organism evidence="6 7">
    <name type="scientific">Polycladomyces abyssicola</name>
    <dbReference type="NCBI Taxonomy" id="1125966"/>
    <lineage>
        <taxon>Bacteria</taxon>
        <taxon>Bacillati</taxon>
        <taxon>Bacillota</taxon>
        <taxon>Bacilli</taxon>
        <taxon>Bacillales</taxon>
        <taxon>Thermoactinomycetaceae</taxon>
        <taxon>Polycladomyces</taxon>
    </lineage>
</organism>
<dbReference type="EMBL" id="AP024601">
    <property type="protein sequence ID" value="BCU81791.1"/>
    <property type="molecule type" value="Genomic_DNA"/>
</dbReference>
<dbReference type="KEGG" id="pabs:JIR001_15740"/>
<dbReference type="InterPro" id="IPR012093">
    <property type="entry name" value="Pirin"/>
</dbReference>
<feature type="binding site" evidence="2">
    <location>
        <position position="59"/>
    </location>
    <ligand>
        <name>Fe cation</name>
        <dbReference type="ChEBI" id="CHEBI:24875"/>
    </ligand>
</feature>
<dbReference type="RefSeq" id="WP_212774959.1">
    <property type="nucleotide sequence ID" value="NZ_AP024601.1"/>
</dbReference>
<dbReference type="InterPro" id="IPR003829">
    <property type="entry name" value="Pirin_N_dom"/>
</dbReference>
<dbReference type="AlphaFoldDB" id="A0A8D5UE72"/>
<gene>
    <name evidence="6" type="ORF">JIR001_15740</name>
</gene>
<dbReference type="CDD" id="cd02910">
    <property type="entry name" value="cupin_Yhhw_N"/>
    <property type="match status" value="1"/>
</dbReference>
<accession>A0A8D5UE72</accession>
<proteinExistence type="inferred from homology"/>